<proteinExistence type="inferred from homology"/>
<evidence type="ECO:0000256" key="1">
    <source>
        <dbReference type="ARBA" id="ARBA00008591"/>
    </source>
</evidence>
<name>A0A0G1VP15_9BACT</name>
<dbReference type="InterPro" id="IPR018445">
    <property type="entry name" value="Put_Phosphate_transp_reg"/>
</dbReference>
<reference evidence="2" key="1">
    <citation type="journal article" date="2015" name="Nature">
        <title>rRNA introns, odd ribosomes, and small enigmatic genomes across a large radiation of phyla.</title>
        <authorList>
            <person name="Brown C.T."/>
            <person name="Hug L.A."/>
            <person name="Thomas B.C."/>
            <person name="Sharon I."/>
            <person name="Castelle C.J."/>
            <person name="Singh A."/>
            <person name="Wilkins M.J."/>
            <person name="Williams K.H."/>
            <person name="Banfield J.F."/>
        </authorList>
    </citation>
    <scope>NUCLEOTIDE SEQUENCE [LARGE SCALE GENOMIC DNA]</scope>
</reference>
<comment type="similarity">
    <text evidence="1">Belongs to the UPF0111 family.</text>
</comment>
<comment type="caution">
    <text evidence="2">The sequence shown here is derived from an EMBL/GenBank/DDBJ whole genome shotgun (WGS) entry which is preliminary data.</text>
</comment>
<dbReference type="InterPro" id="IPR052912">
    <property type="entry name" value="UPF0111_domain"/>
</dbReference>
<dbReference type="EMBL" id="LCPZ01000015">
    <property type="protein sequence ID" value="KKW08201.1"/>
    <property type="molecule type" value="Genomic_DNA"/>
</dbReference>
<gene>
    <name evidence="2" type="ORF">UY44_C0015G0017</name>
</gene>
<accession>A0A0G1VP15</accession>
<evidence type="ECO:0000313" key="2">
    <source>
        <dbReference type="EMBL" id="KKW08201.1"/>
    </source>
</evidence>
<dbReference type="Proteomes" id="UP000033965">
    <property type="component" value="Unassembled WGS sequence"/>
</dbReference>
<protein>
    <submittedName>
        <fullName evidence="2">Phosphate transport regulator-like protein</fullName>
    </submittedName>
</protein>
<dbReference type="AlphaFoldDB" id="A0A0G1VP15"/>
<dbReference type="PANTHER" id="PTHR37298">
    <property type="entry name" value="UPF0111 PROTEIN YKAA"/>
    <property type="match status" value="1"/>
</dbReference>
<dbReference type="InterPro" id="IPR038078">
    <property type="entry name" value="PhoU-like_sf"/>
</dbReference>
<organism evidence="2 3">
    <name type="scientific">Candidatus Kaiserbacteria bacterium GW2011_GWA2_49_19</name>
    <dbReference type="NCBI Taxonomy" id="1618669"/>
    <lineage>
        <taxon>Bacteria</taxon>
        <taxon>Candidatus Kaiseribacteriota</taxon>
    </lineage>
</organism>
<dbReference type="Gene3D" id="1.20.58.220">
    <property type="entry name" value="Phosphate transport system protein phou homolog 2, domain 2"/>
    <property type="match status" value="1"/>
</dbReference>
<evidence type="ECO:0000313" key="3">
    <source>
        <dbReference type="Proteomes" id="UP000033965"/>
    </source>
</evidence>
<dbReference type="Pfam" id="PF01865">
    <property type="entry name" value="PhoU_div"/>
    <property type="match status" value="1"/>
</dbReference>
<dbReference type="PANTHER" id="PTHR37298:SF1">
    <property type="entry name" value="UPF0111 PROTEIN YKAA"/>
    <property type="match status" value="1"/>
</dbReference>
<sequence length="210" mass="23258">MEKLLGGSQNGRLAVLLARQAAIADECAGRLYETECRALEEIVAFERDGDAVEARIHEIIDSSFILRFDKADIANLANMLDNVVDGMRRVATHVDTYNVYIPKSQTEVKEFLTLIKTMTAVVQELAALLEKRRLPLNTIKNLNRKLFNAETDADAILHKAGKALVKIYGEGKGNAIEFIARDKLLRLLEGVTDSANRCGTCILSLARKEA</sequence>